<evidence type="ECO:0000256" key="1">
    <source>
        <dbReference type="SAM" id="SignalP"/>
    </source>
</evidence>
<dbReference type="STRING" id="742726.HMPREF9448_00319"/>
<dbReference type="EMBL" id="ADLE01000001">
    <property type="protein sequence ID" value="EJZ66144.1"/>
    <property type="molecule type" value="Genomic_DNA"/>
</dbReference>
<evidence type="ECO:0000313" key="3">
    <source>
        <dbReference type="Proteomes" id="UP000006044"/>
    </source>
</evidence>
<name>K0XEA1_9BACT</name>
<keyword evidence="1" id="KW-0732">Signal</keyword>
<dbReference type="GeneID" id="77847676"/>
<accession>K0XEA1</accession>
<feature type="chain" id="PRO_5003841275" evidence="1">
    <location>
        <begin position="24"/>
        <end position="396"/>
    </location>
</feature>
<dbReference type="RefSeq" id="WP_008860818.1">
    <property type="nucleotide sequence ID" value="NZ_JH815203.1"/>
</dbReference>
<proteinExistence type="predicted"/>
<dbReference type="HOGENOM" id="CLU_718987_0_0_10"/>
<dbReference type="AlphaFoldDB" id="K0XEA1"/>
<evidence type="ECO:0000313" key="2">
    <source>
        <dbReference type="EMBL" id="EJZ66144.1"/>
    </source>
</evidence>
<gene>
    <name evidence="2" type="ORF">HMPREF9448_00319</name>
</gene>
<dbReference type="Proteomes" id="UP000006044">
    <property type="component" value="Unassembled WGS sequence"/>
</dbReference>
<protein>
    <submittedName>
        <fullName evidence="2">Uncharacterized protein</fullName>
    </submittedName>
</protein>
<dbReference type="OrthoDB" id="1090768at2"/>
<organism evidence="2 3">
    <name type="scientific">Barnesiella intestinihominis YIT 11860</name>
    <dbReference type="NCBI Taxonomy" id="742726"/>
    <lineage>
        <taxon>Bacteria</taxon>
        <taxon>Pseudomonadati</taxon>
        <taxon>Bacteroidota</taxon>
        <taxon>Bacteroidia</taxon>
        <taxon>Bacteroidales</taxon>
        <taxon>Barnesiellaceae</taxon>
        <taxon>Barnesiella</taxon>
    </lineage>
</organism>
<comment type="caution">
    <text evidence="2">The sequence shown here is derived from an EMBL/GenBank/DDBJ whole genome shotgun (WGS) entry which is preliminary data.</text>
</comment>
<keyword evidence="3" id="KW-1185">Reference proteome</keyword>
<feature type="signal peptide" evidence="1">
    <location>
        <begin position="1"/>
        <end position="23"/>
    </location>
</feature>
<reference evidence="2 3" key="1">
    <citation type="submission" date="2012-08" db="EMBL/GenBank/DDBJ databases">
        <title>The Genome Sequence of Barnesiella intestinihominis YIT 11860.</title>
        <authorList>
            <consortium name="The Broad Institute Genome Sequencing Platform"/>
            <person name="Earl A."/>
            <person name="Ward D."/>
            <person name="Feldgarden M."/>
            <person name="Gevers D."/>
            <person name="Morotomi M."/>
            <person name="Walker B."/>
            <person name="Young S.K."/>
            <person name="Zeng Q."/>
            <person name="Gargeya S."/>
            <person name="Fitzgerald M."/>
            <person name="Haas B."/>
            <person name="Abouelleil A."/>
            <person name="Alvarado L."/>
            <person name="Arachchi H.M."/>
            <person name="Berlin A.M."/>
            <person name="Chapman S.B."/>
            <person name="Goldberg J."/>
            <person name="Griggs A."/>
            <person name="Gujja S."/>
            <person name="Hansen M."/>
            <person name="Howarth C."/>
            <person name="Imamovic A."/>
            <person name="Larimer J."/>
            <person name="McCowen C."/>
            <person name="Montmayeur A."/>
            <person name="Murphy C."/>
            <person name="Neiman D."/>
            <person name="Pearson M."/>
            <person name="Priest M."/>
            <person name="Roberts A."/>
            <person name="Saif S."/>
            <person name="Shea T."/>
            <person name="Sisk P."/>
            <person name="Sykes S."/>
            <person name="Wortman J."/>
            <person name="Nusbaum C."/>
            <person name="Birren B."/>
        </authorList>
    </citation>
    <scope>NUCLEOTIDE SEQUENCE [LARGE SCALE GENOMIC DNA]</scope>
    <source>
        <strain evidence="2 3">YIT 11860</strain>
    </source>
</reference>
<sequence>MSMNTRLLLITFLCVFSIGQCIAQTWYTGKDNFRQAIFQDSILSDYNYQAEKDIVNVTETDIHPGEGFRPSLSLDIANRNNRENKKYPVYRQNQTGTITKAGYVEKTVWGVVWGYGNSSNFHALLLRAGNPDPYGYHIPELQYSIITVAEGDTIFHAPWNTLSSPYINPETDYNRIHVVPVNGGYEIFIGKERECRIGICHDDRLFGSSAGVYIGSGAKIKMKNWSLSPVEYIERKVFLTADKLYEYLNISTNEIEGFYEPLQSVSASDNIRLGGNYQLAAISTQQYILLLYVNGAQRFQDQWETGMIKAILKPTGLVNIFNVTWFDAEHKPLKDGVKAVILSNHIISIYFDKEGVILKWAQTGNKKEFDTPFHYSMYRDILYNTTLIPSFFISSL</sequence>